<sequence>MIRGSLMIFCCELEDTITGSEFYPGKFLNPIKNCVELPENLYEYLITYYNKVYGEDMNVEFSFMSNLIDKDLQNDSYIVVQLIINQCERIQMAAEIFGSALAPRFKKNSYILAKFT</sequence>
<protein>
    <submittedName>
        <fullName evidence="1">Uncharacterized protein</fullName>
    </submittedName>
</protein>
<dbReference type="OrthoDB" id="2419096at2759"/>
<accession>A0A8H3QCR5</accession>
<evidence type="ECO:0000313" key="1">
    <source>
        <dbReference type="EMBL" id="GES74167.1"/>
    </source>
</evidence>
<dbReference type="AlphaFoldDB" id="A0A8H3QCR5"/>
<dbReference type="EMBL" id="BLAL01000011">
    <property type="protein sequence ID" value="GES74167.1"/>
    <property type="molecule type" value="Genomic_DNA"/>
</dbReference>
<evidence type="ECO:0000313" key="2">
    <source>
        <dbReference type="Proteomes" id="UP000615446"/>
    </source>
</evidence>
<name>A0A8H3QCR5_9GLOM</name>
<reference evidence="1" key="1">
    <citation type="submission" date="2019-10" db="EMBL/GenBank/DDBJ databases">
        <title>Conservation and host-specific expression of non-tandemly repeated heterogenous ribosome RNA gene in arbuscular mycorrhizal fungi.</title>
        <authorList>
            <person name="Maeda T."/>
            <person name="Kobayashi Y."/>
            <person name="Nakagawa T."/>
            <person name="Ezawa T."/>
            <person name="Yamaguchi K."/>
            <person name="Bino T."/>
            <person name="Nishimoto Y."/>
            <person name="Shigenobu S."/>
            <person name="Kawaguchi M."/>
        </authorList>
    </citation>
    <scope>NUCLEOTIDE SEQUENCE</scope>
    <source>
        <strain evidence="1">HR1</strain>
    </source>
</reference>
<dbReference type="Proteomes" id="UP000615446">
    <property type="component" value="Unassembled WGS sequence"/>
</dbReference>
<organism evidence="1 2">
    <name type="scientific">Rhizophagus clarus</name>
    <dbReference type="NCBI Taxonomy" id="94130"/>
    <lineage>
        <taxon>Eukaryota</taxon>
        <taxon>Fungi</taxon>
        <taxon>Fungi incertae sedis</taxon>
        <taxon>Mucoromycota</taxon>
        <taxon>Glomeromycotina</taxon>
        <taxon>Glomeromycetes</taxon>
        <taxon>Glomerales</taxon>
        <taxon>Glomeraceae</taxon>
        <taxon>Rhizophagus</taxon>
    </lineage>
</organism>
<gene>
    <name evidence="1" type="ORF">RCL2_000166300</name>
</gene>
<comment type="caution">
    <text evidence="1">The sequence shown here is derived from an EMBL/GenBank/DDBJ whole genome shotgun (WGS) entry which is preliminary data.</text>
</comment>
<proteinExistence type="predicted"/>